<reference evidence="1 2" key="1">
    <citation type="submission" date="2014-04" db="EMBL/GenBank/DDBJ databases">
        <authorList>
            <consortium name="DOE Joint Genome Institute"/>
            <person name="Kuo A."/>
            <person name="Ruytinx J."/>
            <person name="Rineau F."/>
            <person name="Colpaert J."/>
            <person name="Kohler A."/>
            <person name="Nagy L.G."/>
            <person name="Floudas D."/>
            <person name="Copeland A."/>
            <person name="Barry K.W."/>
            <person name="Cichocki N."/>
            <person name="Veneault-Fourrey C."/>
            <person name="LaButti K."/>
            <person name="Lindquist E.A."/>
            <person name="Lipzen A."/>
            <person name="Lundell T."/>
            <person name="Morin E."/>
            <person name="Murat C."/>
            <person name="Sun H."/>
            <person name="Tunlid A."/>
            <person name="Henrissat B."/>
            <person name="Grigoriev I.V."/>
            <person name="Hibbett D.S."/>
            <person name="Martin F."/>
            <person name="Nordberg H.P."/>
            <person name="Cantor M.N."/>
            <person name="Hua S.X."/>
        </authorList>
    </citation>
    <scope>NUCLEOTIDE SEQUENCE [LARGE SCALE GENOMIC DNA]</scope>
    <source>
        <strain evidence="1 2">UH-Slu-Lm8-n1</strain>
    </source>
</reference>
<feature type="non-terminal residue" evidence="1">
    <location>
        <position position="1"/>
    </location>
</feature>
<dbReference type="PANTHER" id="PTHR46579">
    <property type="entry name" value="F5/8 TYPE C DOMAIN-CONTAINING PROTEIN-RELATED"/>
    <property type="match status" value="1"/>
</dbReference>
<accession>A0A0D0BCX6</accession>
<evidence type="ECO:0000313" key="1">
    <source>
        <dbReference type="EMBL" id="KIK44122.1"/>
    </source>
</evidence>
<dbReference type="HOGENOM" id="CLU_006784_1_1_1"/>
<name>A0A0D0BCX6_9AGAM</name>
<dbReference type="OrthoDB" id="2686586at2759"/>
<feature type="non-terminal residue" evidence="1">
    <location>
        <position position="713"/>
    </location>
</feature>
<proteinExistence type="predicted"/>
<dbReference type="EMBL" id="KN835197">
    <property type="protein sequence ID" value="KIK44122.1"/>
    <property type="molecule type" value="Genomic_DNA"/>
</dbReference>
<dbReference type="STRING" id="930992.A0A0D0BCX6"/>
<dbReference type="PANTHER" id="PTHR46579:SF1">
    <property type="entry name" value="F5_8 TYPE C DOMAIN-CONTAINING PROTEIN"/>
    <property type="match status" value="1"/>
</dbReference>
<protein>
    <submittedName>
        <fullName evidence="1">Uncharacterized protein</fullName>
    </submittedName>
</protein>
<dbReference type="Proteomes" id="UP000054485">
    <property type="component" value="Unassembled WGS sequence"/>
</dbReference>
<dbReference type="InParanoid" id="A0A0D0BCX6"/>
<dbReference type="AlphaFoldDB" id="A0A0D0BCX6"/>
<organism evidence="1 2">
    <name type="scientific">Suillus luteus UH-Slu-Lm8-n1</name>
    <dbReference type="NCBI Taxonomy" id="930992"/>
    <lineage>
        <taxon>Eukaryota</taxon>
        <taxon>Fungi</taxon>
        <taxon>Dikarya</taxon>
        <taxon>Basidiomycota</taxon>
        <taxon>Agaricomycotina</taxon>
        <taxon>Agaricomycetes</taxon>
        <taxon>Agaricomycetidae</taxon>
        <taxon>Boletales</taxon>
        <taxon>Suillineae</taxon>
        <taxon>Suillaceae</taxon>
        <taxon>Suillus</taxon>
    </lineage>
</organism>
<sequence>EDEAAAAIDLFVSQGTQFDFSDVQEAADIHADPPSCMNDHPAVRNAYIHAFISAAFYNATHAAVYHDLEGKERLLRTAQQANPDIEYPGLDNFARTLPTLLRRLGLSTDQFIVYFFVCDICWKLHHPSELSELLSPDCTVADCDGTLYTSKRLADGTLKRTPIKIVPYVPPERALQRFLLRPGKWDQFQHWRGPEDQPGHVPPIRGRGYDSFPDPSKPMRDIYDGYGWRMIEAGLERRRGGRWEIEDVDVHELHQRFVSLPCGLVWQINIDWFQAVKGKSGYHSTGAFYAVICNNPRSIRYLPEETILVMVLPGPDEPSLEEMNYLLEPFVESMLRLEKGVEFTVHGHDDPEVSHSHLYCNVSDLPSSRKVTGLQGHSSKFFMCPTCKTPSFSLSHPSGFDPSNFKDRDDWRYIKYSFRSRNADSVTVDAIHENRGVRWSALNYLPGWMPARSSVIEFMHAVFLGLVKHLNRIILIKSGLLNGTRRVKPMDRLEAFFSGLVWPVEANRLPPSVSGSPKADQWRNQIAVLFVALYDAWAVDGEIPDCDAPPSASNTKNFTAQATMQRTLRSRLLEHLLARNAHPSDAEIDRVNSAKMDRNLRRHYAVILEFSAAVRILSSQSISPDDVHRGCAALSHATQSWARMGCHLTPYFHFVNHFEQQMYEFGPCYATWAFAFERHNGKLAKINHNQHKGGELEATLMRRWWSITFNYEL</sequence>
<gene>
    <name evidence="1" type="ORF">CY34DRAFT_54623</name>
</gene>
<evidence type="ECO:0000313" key="2">
    <source>
        <dbReference type="Proteomes" id="UP000054485"/>
    </source>
</evidence>
<keyword evidence="2" id="KW-1185">Reference proteome</keyword>
<reference evidence="2" key="2">
    <citation type="submission" date="2015-01" db="EMBL/GenBank/DDBJ databases">
        <title>Evolutionary Origins and Diversification of the Mycorrhizal Mutualists.</title>
        <authorList>
            <consortium name="DOE Joint Genome Institute"/>
            <consortium name="Mycorrhizal Genomics Consortium"/>
            <person name="Kohler A."/>
            <person name="Kuo A."/>
            <person name="Nagy L.G."/>
            <person name="Floudas D."/>
            <person name="Copeland A."/>
            <person name="Barry K.W."/>
            <person name="Cichocki N."/>
            <person name="Veneault-Fourrey C."/>
            <person name="LaButti K."/>
            <person name="Lindquist E.A."/>
            <person name="Lipzen A."/>
            <person name="Lundell T."/>
            <person name="Morin E."/>
            <person name="Murat C."/>
            <person name="Riley R."/>
            <person name="Ohm R."/>
            <person name="Sun H."/>
            <person name="Tunlid A."/>
            <person name="Henrissat B."/>
            <person name="Grigoriev I.V."/>
            <person name="Hibbett D.S."/>
            <person name="Martin F."/>
        </authorList>
    </citation>
    <scope>NUCLEOTIDE SEQUENCE [LARGE SCALE GENOMIC DNA]</scope>
    <source>
        <strain evidence="2">UH-Slu-Lm8-n1</strain>
    </source>
</reference>